<sequence length="118" mass="13080">MRKLNQQLRVSAPARNSLQKGYRMKELLKRGPTLPQMYQTVAGNNGKCRKNATMQATGALTIIDICSQLDNQTQQLLAAGTKRHNQNDVAPTNQNATVLPSTNEIKQQLDTNMLPAFT</sequence>
<keyword evidence="2" id="KW-1185">Reference proteome</keyword>
<organism evidence="1 2">
    <name type="scientific">Dorcoceras hygrometricum</name>
    <dbReference type="NCBI Taxonomy" id="472368"/>
    <lineage>
        <taxon>Eukaryota</taxon>
        <taxon>Viridiplantae</taxon>
        <taxon>Streptophyta</taxon>
        <taxon>Embryophyta</taxon>
        <taxon>Tracheophyta</taxon>
        <taxon>Spermatophyta</taxon>
        <taxon>Magnoliopsida</taxon>
        <taxon>eudicotyledons</taxon>
        <taxon>Gunneridae</taxon>
        <taxon>Pentapetalae</taxon>
        <taxon>asterids</taxon>
        <taxon>lamiids</taxon>
        <taxon>Lamiales</taxon>
        <taxon>Gesneriaceae</taxon>
        <taxon>Didymocarpoideae</taxon>
        <taxon>Trichosporeae</taxon>
        <taxon>Loxocarpinae</taxon>
        <taxon>Dorcoceras</taxon>
    </lineage>
</organism>
<name>A0A2Z7DBN7_9LAMI</name>
<evidence type="ECO:0000313" key="2">
    <source>
        <dbReference type="Proteomes" id="UP000250235"/>
    </source>
</evidence>
<accession>A0A2Z7DBN7</accession>
<protein>
    <submittedName>
        <fullName evidence="1">Pentatricopeptide repeat-containing protein</fullName>
    </submittedName>
</protein>
<proteinExistence type="predicted"/>
<gene>
    <name evidence="1" type="ORF">F511_41462</name>
</gene>
<dbReference type="Proteomes" id="UP000250235">
    <property type="component" value="Unassembled WGS sequence"/>
</dbReference>
<reference evidence="1 2" key="1">
    <citation type="journal article" date="2015" name="Proc. Natl. Acad. Sci. U.S.A.">
        <title>The resurrection genome of Boea hygrometrica: A blueprint for survival of dehydration.</title>
        <authorList>
            <person name="Xiao L."/>
            <person name="Yang G."/>
            <person name="Zhang L."/>
            <person name="Yang X."/>
            <person name="Zhao S."/>
            <person name="Ji Z."/>
            <person name="Zhou Q."/>
            <person name="Hu M."/>
            <person name="Wang Y."/>
            <person name="Chen M."/>
            <person name="Xu Y."/>
            <person name="Jin H."/>
            <person name="Xiao X."/>
            <person name="Hu G."/>
            <person name="Bao F."/>
            <person name="Hu Y."/>
            <person name="Wan P."/>
            <person name="Li L."/>
            <person name="Deng X."/>
            <person name="Kuang T."/>
            <person name="Xiang C."/>
            <person name="Zhu J.K."/>
            <person name="Oliver M.J."/>
            <person name="He Y."/>
        </authorList>
    </citation>
    <scope>NUCLEOTIDE SEQUENCE [LARGE SCALE GENOMIC DNA]</scope>
    <source>
        <strain evidence="2">cv. XS01</strain>
    </source>
</reference>
<evidence type="ECO:0000313" key="1">
    <source>
        <dbReference type="EMBL" id="KZV56684.1"/>
    </source>
</evidence>
<dbReference type="EMBL" id="KQ987863">
    <property type="protein sequence ID" value="KZV56684.1"/>
    <property type="molecule type" value="Genomic_DNA"/>
</dbReference>
<dbReference type="AlphaFoldDB" id="A0A2Z7DBN7"/>